<proteinExistence type="predicted"/>
<organism evidence="1 2">
    <name type="scientific">Sphaerodactylus townsendi</name>
    <dbReference type="NCBI Taxonomy" id="933632"/>
    <lineage>
        <taxon>Eukaryota</taxon>
        <taxon>Metazoa</taxon>
        <taxon>Chordata</taxon>
        <taxon>Craniata</taxon>
        <taxon>Vertebrata</taxon>
        <taxon>Euteleostomi</taxon>
        <taxon>Lepidosauria</taxon>
        <taxon>Squamata</taxon>
        <taxon>Bifurcata</taxon>
        <taxon>Gekkota</taxon>
        <taxon>Sphaerodactylidae</taxon>
        <taxon>Sphaerodactylus</taxon>
    </lineage>
</organism>
<reference evidence="1" key="1">
    <citation type="submission" date="2021-08" db="EMBL/GenBank/DDBJ databases">
        <title>The first chromosome-level gecko genome reveals the dynamic sex chromosomes of Neotropical dwarf geckos (Sphaerodactylidae: Sphaerodactylus).</title>
        <authorList>
            <person name="Pinto B.J."/>
            <person name="Keating S.E."/>
            <person name="Gamble T."/>
        </authorList>
    </citation>
    <scope>NUCLEOTIDE SEQUENCE</scope>
    <source>
        <strain evidence="1">TG3544</strain>
    </source>
</reference>
<dbReference type="Proteomes" id="UP000827872">
    <property type="component" value="Linkage Group LG07"/>
</dbReference>
<gene>
    <name evidence="1" type="ORF">K3G42_004642</name>
</gene>
<name>A0ACB8EP19_9SAUR</name>
<dbReference type="EMBL" id="CM037620">
    <property type="protein sequence ID" value="KAH7994372.1"/>
    <property type="molecule type" value="Genomic_DNA"/>
</dbReference>
<comment type="caution">
    <text evidence="1">The sequence shown here is derived from an EMBL/GenBank/DDBJ whole genome shotgun (WGS) entry which is preliminary data.</text>
</comment>
<evidence type="ECO:0000313" key="2">
    <source>
        <dbReference type="Proteomes" id="UP000827872"/>
    </source>
</evidence>
<protein>
    <submittedName>
        <fullName evidence="1">Uncharacterized protein</fullName>
    </submittedName>
</protein>
<evidence type="ECO:0000313" key="1">
    <source>
        <dbReference type="EMBL" id="KAH7994372.1"/>
    </source>
</evidence>
<sequence>MPGGDFKGNTSISTNTRMSGYWGLGDLSSLFAGKSTDFSSHSASERLSVSDKDLSLLTEKSKHKEKQKHQHCDTGTKVPRAVLKWTPCPALSLSDAAVGAEQGYRGRAMTLSTGVHKEVLWECEESSEVWNLWACSVRSARWQRDSGGNGSKRRSSKDSGPTGGSSDLQNESRRTGVAHDSSAASELKPSSDQRSLPPIKCPA</sequence>
<accession>A0ACB8EP19</accession>
<keyword evidence="2" id="KW-1185">Reference proteome</keyword>